<dbReference type="WBParaSite" id="ES5_v2.g18913.t1">
    <property type="protein sequence ID" value="ES5_v2.g18913.t1"/>
    <property type="gene ID" value="ES5_v2.g18913"/>
</dbReference>
<sequence>MLKFSKRIFCGSKNTVVFFSDLTQNSRKNSIDQPPSSIRKKREIDLGDLGLDGLGLGEDILKGLIEKITELLTDGASSLGLDKLGLDKEVIEGIIEKIVNLIVDGFGGGSDNSDGGDENATEAPAEEDGASSLGLDKLGLDKEVIEGLIEKIVNLIVDGFGGGSDESDAGDGDETASEAPAEEGSEAATEKAKVLRRKKREVDLGSIGLNGLGLGDDVVKELTTKITSLMDGISGLGLDKLGLGNDAVKKLIKKIIDKIDAGGNGGEGGDGSATEAPPAAATTLGCRPHIILCFF</sequence>
<evidence type="ECO:0000313" key="1">
    <source>
        <dbReference type="Proteomes" id="UP000887579"/>
    </source>
</evidence>
<reference evidence="2" key="1">
    <citation type="submission" date="2022-11" db="UniProtKB">
        <authorList>
            <consortium name="WormBaseParasite"/>
        </authorList>
    </citation>
    <scope>IDENTIFICATION</scope>
</reference>
<organism evidence="1 2">
    <name type="scientific">Panagrolaimus sp. ES5</name>
    <dbReference type="NCBI Taxonomy" id="591445"/>
    <lineage>
        <taxon>Eukaryota</taxon>
        <taxon>Metazoa</taxon>
        <taxon>Ecdysozoa</taxon>
        <taxon>Nematoda</taxon>
        <taxon>Chromadorea</taxon>
        <taxon>Rhabditida</taxon>
        <taxon>Tylenchina</taxon>
        <taxon>Panagrolaimomorpha</taxon>
        <taxon>Panagrolaimoidea</taxon>
        <taxon>Panagrolaimidae</taxon>
        <taxon>Panagrolaimus</taxon>
    </lineage>
</organism>
<name>A0AC34FP36_9BILA</name>
<proteinExistence type="predicted"/>
<protein>
    <submittedName>
        <fullName evidence="2">Uncharacterized protein</fullName>
    </submittedName>
</protein>
<dbReference type="Proteomes" id="UP000887579">
    <property type="component" value="Unplaced"/>
</dbReference>
<accession>A0AC34FP36</accession>
<evidence type="ECO:0000313" key="2">
    <source>
        <dbReference type="WBParaSite" id="ES5_v2.g18913.t1"/>
    </source>
</evidence>